<evidence type="ECO:0000256" key="1">
    <source>
        <dbReference type="ARBA" id="ARBA00004496"/>
    </source>
</evidence>
<dbReference type="InterPro" id="IPR019453">
    <property type="entry name" value="VPS39/TGFA1_Znf"/>
</dbReference>
<feature type="region of interest" description="Disordered" evidence="5">
    <location>
        <begin position="735"/>
        <end position="791"/>
    </location>
</feature>
<name>A0A9D4THW9_CHLVU</name>
<keyword evidence="3" id="KW-0963">Cytoplasm</keyword>
<dbReference type="EMBL" id="SIDB01000011">
    <property type="protein sequence ID" value="KAI3425935.1"/>
    <property type="molecule type" value="Genomic_DNA"/>
</dbReference>
<feature type="compositionally biased region" description="Low complexity" evidence="5">
    <location>
        <begin position="1117"/>
        <end position="1128"/>
    </location>
</feature>
<dbReference type="AlphaFoldDB" id="A0A9D4THW9"/>
<reference evidence="7" key="2">
    <citation type="submission" date="2020-11" db="EMBL/GenBank/DDBJ databases">
        <authorList>
            <person name="Cecchin M."/>
            <person name="Marcolungo L."/>
            <person name="Rossato M."/>
            <person name="Girolomoni L."/>
            <person name="Cosentino E."/>
            <person name="Cuine S."/>
            <person name="Li-Beisson Y."/>
            <person name="Delledonne M."/>
            <person name="Ballottari M."/>
        </authorList>
    </citation>
    <scope>NUCLEOTIDE SEQUENCE</scope>
    <source>
        <strain evidence="7">211/11P</strain>
        <tissue evidence="7">Whole cell</tissue>
    </source>
</reference>
<dbReference type="PANTHER" id="PTHR12894">
    <property type="entry name" value="CNH DOMAIN CONTAINING"/>
    <property type="match status" value="1"/>
</dbReference>
<feature type="region of interest" description="Disordered" evidence="5">
    <location>
        <begin position="1117"/>
        <end position="1138"/>
    </location>
</feature>
<feature type="compositionally biased region" description="Low complexity" evidence="5">
    <location>
        <begin position="773"/>
        <end position="791"/>
    </location>
</feature>
<dbReference type="GO" id="GO:0006914">
    <property type="term" value="P:autophagy"/>
    <property type="evidence" value="ECO:0007669"/>
    <property type="project" value="TreeGrafter"/>
</dbReference>
<dbReference type="OrthoDB" id="5325112at2759"/>
<feature type="compositionally biased region" description="Gly residues" evidence="5">
    <location>
        <begin position="931"/>
        <end position="942"/>
    </location>
</feature>
<feature type="compositionally biased region" description="Low complexity" evidence="5">
    <location>
        <begin position="904"/>
        <end position="914"/>
    </location>
</feature>
<dbReference type="PANTHER" id="PTHR12894:SF27">
    <property type="entry name" value="TRANSFORMING GROWTH FACTOR-BETA RECEPTOR-ASSOCIATED PROTEIN 1"/>
    <property type="match status" value="1"/>
</dbReference>
<dbReference type="InterPro" id="IPR032914">
    <property type="entry name" value="Vam6/VPS39/TRAP1"/>
</dbReference>
<dbReference type="GO" id="GO:0005737">
    <property type="term" value="C:cytoplasm"/>
    <property type="evidence" value="ECO:0007669"/>
    <property type="project" value="UniProtKB-SubCell"/>
</dbReference>
<dbReference type="GO" id="GO:0016020">
    <property type="term" value="C:membrane"/>
    <property type="evidence" value="ECO:0007669"/>
    <property type="project" value="TreeGrafter"/>
</dbReference>
<dbReference type="Pfam" id="PF10367">
    <property type="entry name" value="zf-Vps39_C"/>
    <property type="match status" value="1"/>
</dbReference>
<dbReference type="GO" id="GO:0034058">
    <property type="term" value="P:endosomal vesicle fusion"/>
    <property type="evidence" value="ECO:0007669"/>
    <property type="project" value="TreeGrafter"/>
</dbReference>
<keyword evidence="2" id="KW-0813">Transport</keyword>
<proteinExistence type="predicted"/>
<evidence type="ECO:0000256" key="2">
    <source>
        <dbReference type="ARBA" id="ARBA00022448"/>
    </source>
</evidence>
<protein>
    <recommendedName>
        <fullName evidence="6">CNH domain-containing protein</fullName>
    </recommendedName>
</protein>
<reference evidence="7" key="1">
    <citation type="journal article" date="2019" name="Plant J.">
        <title>Chlorella vulgaris genome assembly and annotation reveals the molecular basis for metabolic acclimation to high light conditions.</title>
        <authorList>
            <person name="Cecchin M."/>
            <person name="Marcolungo L."/>
            <person name="Rossato M."/>
            <person name="Girolomoni L."/>
            <person name="Cosentino E."/>
            <person name="Cuine S."/>
            <person name="Li-Beisson Y."/>
            <person name="Delledonne M."/>
            <person name="Ballottari M."/>
        </authorList>
    </citation>
    <scope>NUCLEOTIDE SEQUENCE</scope>
    <source>
        <strain evidence="7">211/11P</strain>
    </source>
</reference>
<dbReference type="Pfam" id="PF00780">
    <property type="entry name" value="CNH"/>
    <property type="match status" value="1"/>
</dbReference>
<feature type="region of interest" description="Disordered" evidence="5">
    <location>
        <begin position="892"/>
        <end position="959"/>
    </location>
</feature>
<keyword evidence="8" id="KW-1185">Reference proteome</keyword>
<evidence type="ECO:0000313" key="7">
    <source>
        <dbReference type="EMBL" id="KAI3425935.1"/>
    </source>
</evidence>
<dbReference type="InterPro" id="IPR019452">
    <property type="entry name" value="VPS39/TGF_beta_rcpt-assoc_1"/>
</dbReference>
<feature type="compositionally biased region" description="Low complexity" evidence="5">
    <location>
        <begin position="743"/>
        <end position="760"/>
    </location>
</feature>
<evidence type="ECO:0000256" key="4">
    <source>
        <dbReference type="ARBA" id="ARBA00022927"/>
    </source>
</evidence>
<dbReference type="InterPro" id="IPR001180">
    <property type="entry name" value="CNH_dom"/>
</dbReference>
<keyword evidence="4" id="KW-0653">Protein transport</keyword>
<evidence type="ECO:0000256" key="3">
    <source>
        <dbReference type="ARBA" id="ARBA00022490"/>
    </source>
</evidence>
<dbReference type="SUPFAM" id="SSF63829">
    <property type="entry name" value="Calcium-dependent phosphotriesterase"/>
    <property type="match status" value="1"/>
</dbReference>
<comment type="caution">
    <text evidence="7">The sequence shown here is derived from an EMBL/GenBank/DDBJ whole genome shotgun (WGS) entry which is preliminary data.</text>
</comment>
<dbReference type="PROSITE" id="PS50219">
    <property type="entry name" value="CNH"/>
    <property type="match status" value="1"/>
</dbReference>
<sequence length="1138" mass="118610">MGDGGSDAADGKLIDAFTLVDVLVEKKVVCLEAWSSYLLIGLLDGTLLLCSQRPVPSTESDGEGTGTPLRWTVVQSLRDFGSGQVKQLQVAVERSMLFCLADDGVNAYVLPSLRLKGQAGRTRGATLFAWHSASDVLAVATKRKLVFYRYDGLEFVVQREVSLPDTPTSMRLAGGTTLYAGLARREYVAVDVASGSLTPLFATKGPAASVVFVSPSEVLLAKDNSGMLYGADGRPSRRSSGGAVTWSAAPAVLAISQPYALALTELGAEARLLQPLNAADLRQQLAVTLPDAAATCTVAPTVAEDGSLFVARRGDGTIQQLRPVCFVRQSQQLLQLGEHEEALAMAALIPPQQAQRRRRLEDRIHLAYGRLLFRSGQYEEAMAHFGMSGLAGPLQLLSLFPSLAPPPLLAAAAAEQTVPAAVAAAALRHGDEEVHGSSDVTAAGEEEAMLEEGEEAVAEEGAAAAAEPQGEAFEAAVQVLMPYLLSHRSRLAAAAASAAAPPLRNSTAMAVDAAAAAQADAAAEAAAAAAVVGQQRTEGSATGALLDTSLLLALLAMPDGGALLRFVQRPNCVDLEAGEAALKASGRYSELVALYQTKGRHAAALDLLRALSQSPEQLPAPAQGASAELRGLPGVWAAVKYVCHLPAGQRDLGLISAHAKWMLAADPDAGLEMFSSMDPPLPPSAVLPMLTSYAPRLAAAYLESALASGAASPATYEQELARIYLESIAAATRASGSKRSASRTDTASTGTGSSTGTSSSWQQRGPSKRDAAEAAAAAEDAAAEEATTAGQASAEASLPEFAKLKQLILSSRHLDYEALLLLVPHRLLEIRAALLERLGRHTEALRIYVHRLHQPAAAEAYCDRVYQRRQQQLREQRHTQLAAALRRQRQAAAGGSAVTGGGSSHAAAGSAGVNATGGGGDGSSSLRSLHFGGGSGGSGGSAAGVPATRLQPASRGDSSEDGADIYLLMVQVLLEEEDGSGGFQSVERAPDHAVWGEVACLLSRKRDAIHPLHALSLLPGEVPLTSALPFLEGALWGAGERRRTAALARNLRRSEQVTLLGELADVRSRSTLLTPERNCSICYKRIGAAALVVFPTSMLAHYSCYRRAALNPGPAAENGRTAAATAGGAADGAHRTWS</sequence>
<organism evidence="7 8">
    <name type="scientific">Chlorella vulgaris</name>
    <name type="common">Green alga</name>
    <dbReference type="NCBI Taxonomy" id="3077"/>
    <lineage>
        <taxon>Eukaryota</taxon>
        <taxon>Viridiplantae</taxon>
        <taxon>Chlorophyta</taxon>
        <taxon>core chlorophytes</taxon>
        <taxon>Trebouxiophyceae</taxon>
        <taxon>Chlorellales</taxon>
        <taxon>Chlorellaceae</taxon>
        <taxon>Chlorella clade</taxon>
        <taxon>Chlorella</taxon>
    </lineage>
</organism>
<comment type="subcellular location">
    <subcellularLocation>
        <location evidence="1">Cytoplasm</location>
    </subcellularLocation>
</comment>
<evidence type="ECO:0000256" key="5">
    <source>
        <dbReference type="SAM" id="MobiDB-lite"/>
    </source>
</evidence>
<dbReference type="Pfam" id="PF10366">
    <property type="entry name" value="Vps39_1"/>
    <property type="match status" value="1"/>
</dbReference>
<gene>
    <name evidence="7" type="ORF">D9Q98_007907</name>
</gene>
<evidence type="ECO:0000313" key="8">
    <source>
        <dbReference type="Proteomes" id="UP001055712"/>
    </source>
</evidence>
<feature type="domain" description="CNH" evidence="6">
    <location>
        <begin position="25"/>
        <end position="302"/>
    </location>
</feature>
<dbReference type="Proteomes" id="UP001055712">
    <property type="component" value="Unassembled WGS sequence"/>
</dbReference>
<dbReference type="GO" id="GO:0015031">
    <property type="term" value="P:protein transport"/>
    <property type="evidence" value="ECO:0007669"/>
    <property type="project" value="UniProtKB-KW"/>
</dbReference>
<evidence type="ECO:0000259" key="6">
    <source>
        <dbReference type="PROSITE" id="PS50219"/>
    </source>
</evidence>
<accession>A0A9D4THW9</accession>